<evidence type="ECO:0000256" key="1">
    <source>
        <dbReference type="SAM" id="SignalP"/>
    </source>
</evidence>
<accession>A0A5N4A5U0</accession>
<evidence type="ECO:0000313" key="2">
    <source>
        <dbReference type="EMBL" id="KAB0792638.1"/>
    </source>
</evidence>
<feature type="signal peptide" evidence="1">
    <location>
        <begin position="1"/>
        <end position="20"/>
    </location>
</feature>
<protein>
    <submittedName>
        <fullName evidence="2">Uncharacterized protein</fullName>
    </submittedName>
</protein>
<feature type="chain" id="PRO_5024377757" evidence="1">
    <location>
        <begin position="21"/>
        <end position="130"/>
    </location>
</feature>
<evidence type="ECO:0000313" key="3">
    <source>
        <dbReference type="Proteomes" id="UP000327044"/>
    </source>
</evidence>
<dbReference type="AlphaFoldDB" id="A0A5N4A5U0"/>
<name>A0A5N4A5U0_PHOPY</name>
<sequence length="130" mass="14427">MKSFPCCLLLLAFLLAGSKGEDDPCGKCSRPPIRPKIMRSTQVMSRFQQRCSTSNGLYWLQKCACQNVDLTCPGDLFNRCLASGDVSDGAYFDYNCVNATKLVNFRKCMCNLSTTNTPCMLELLKCAGLR</sequence>
<reference evidence="2 3" key="1">
    <citation type="journal article" date="2018" name="Elife">
        <title>Firefly genomes illuminate parallel origins of bioluminescence in beetles.</title>
        <authorList>
            <person name="Fallon T.R."/>
            <person name="Lower S.E."/>
            <person name="Chang C.H."/>
            <person name="Bessho-Uehara M."/>
            <person name="Martin G.J."/>
            <person name="Bewick A.J."/>
            <person name="Behringer M."/>
            <person name="Debat H.J."/>
            <person name="Wong I."/>
            <person name="Day J.C."/>
            <person name="Suvorov A."/>
            <person name="Silva C.J."/>
            <person name="Stanger-Hall K.F."/>
            <person name="Hall D.W."/>
            <person name="Schmitz R.J."/>
            <person name="Nelson D.R."/>
            <person name="Lewis S.M."/>
            <person name="Shigenobu S."/>
            <person name="Bybee S.M."/>
            <person name="Larracuente A.M."/>
            <person name="Oba Y."/>
            <person name="Weng J.K."/>
        </authorList>
    </citation>
    <scope>NUCLEOTIDE SEQUENCE [LARGE SCALE GENOMIC DNA]</scope>
    <source>
        <strain evidence="2">1611_PpyrPB1</strain>
        <tissue evidence="2">Whole body</tissue>
    </source>
</reference>
<dbReference type="EMBL" id="VVIM01000010">
    <property type="protein sequence ID" value="KAB0792638.1"/>
    <property type="molecule type" value="Genomic_DNA"/>
</dbReference>
<organism evidence="2 3">
    <name type="scientific">Photinus pyralis</name>
    <name type="common">Common eastern firefly</name>
    <name type="synonym">Lampyris pyralis</name>
    <dbReference type="NCBI Taxonomy" id="7054"/>
    <lineage>
        <taxon>Eukaryota</taxon>
        <taxon>Metazoa</taxon>
        <taxon>Ecdysozoa</taxon>
        <taxon>Arthropoda</taxon>
        <taxon>Hexapoda</taxon>
        <taxon>Insecta</taxon>
        <taxon>Pterygota</taxon>
        <taxon>Neoptera</taxon>
        <taxon>Endopterygota</taxon>
        <taxon>Coleoptera</taxon>
        <taxon>Polyphaga</taxon>
        <taxon>Elateriformia</taxon>
        <taxon>Elateroidea</taxon>
        <taxon>Lampyridae</taxon>
        <taxon>Lampyrinae</taxon>
        <taxon>Photinus</taxon>
    </lineage>
</organism>
<comment type="caution">
    <text evidence="2">The sequence shown here is derived from an EMBL/GenBank/DDBJ whole genome shotgun (WGS) entry which is preliminary data.</text>
</comment>
<dbReference type="Proteomes" id="UP000327044">
    <property type="component" value="Unassembled WGS sequence"/>
</dbReference>
<keyword evidence="1" id="KW-0732">Signal</keyword>
<dbReference type="InParanoid" id="A0A5N4A5U0"/>
<proteinExistence type="predicted"/>
<gene>
    <name evidence="2" type="ORF">PPYR_14597</name>
</gene>
<keyword evidence="3" id="KW-1185">Reference proteome</keyword>